<evidence type="ECO:0000313" key="4">
    <source>
        <dbReference type="Proteomes" id="UP001066276"/>
    </source>
</evidence>
<sequence length="117" mass="12950">MDCSPRGACGALSLILLWALPGVMSSWCHCRCDKRRVTAREALRLRPQVKHFCHLSVHVNPGDQTNGSLSAGRYYRGNAGKQIPRRSASHEAPARRGELALQDYQTVPHGTSPRSCR</sequence>
<dbReference type="EMBL" id="JANPWB010000008">
    <property type="protein sequence ID" value="KAJ1163924.1"/>
    <property type="molecule type" value="Genomic_DNA"/>
</dbReference>
<protein>
    <recommendedName>
        <fullName evidence="5">Secreted protein</fullName>
    </recommendedName>
</protein>
<feature type="compositionally biased region" description="Polar residues" evidence="1">
    <location>
        <begin position="103"/>
        <end position="117"/>
    </location>
</feature>
<feature type="region of interest" description="Disordered" evidence="1">
    <location>
        <begin position="80"/>
        <end position="117"/>
    </location>
</feature>
<feature type="compositionally biased region" description="Basic and acidic residues" evidence="1">
    <location>
        <begin position="88"/>
        <end position="98"/>
    </location>
</feature>
<evidence type="ECO:0000256" key="1">
    <source>
        <dbReference type="SAM" id="MobiDB-lite"/>
    </source>
</evidence>
<gene>
    <name evidence="3" type="ORF">NDU88_004376</name>
</gene>
<organism evidence="3 4">
    <name type="scientific">Pleurodeles waltl</name>
    <name type="common">Iberian ribbed newt</name>
    <dbReference type="NCBI Taxonomy" id="8319"/>
    <lineage>
        <taxon>Eukaryota</taxon>
        <taxon>Metazoa</taxon>
        <taxon>Chordata</taxon>
        <taxon>Craniata</taxon>
        <taxon>Vertebrata</taxon>
        <taxon>Euteleostomi</taxon>
        <taxon>Amphibia</taxon>
        <taxon>Batrachia</taxon>
        <taxon>Caudata</taxon>
        <taxon>Salamandroidea</taxon>
        <taxon>Salamandridae</taxon>
        <taxon>Pleurodelinae</taxon>
        <taxon>Pleurodeles</taxon>
    </lineage>
</organism>
<reference evidence="3" key="1">
    <citation type="journal article" date="2022" name="bioRxiv">
        <title>Sequencing and chromosome-scale assembly of the giantPleurodeles waltlgenome.</title>
        <authorList>
            <person name="Brown T."/>
            <person name="Elewa A."/>
            <person name="Iarovenko S."/>
            <person name="Subramanian E."/>
            <person name="Araus A.J."/>
            <person name="Petzold A."/>
            <person name="Susuki M."/>
            <person name="Suzuki K.-i.T."/>
            <person name="Hayashi T."/>
            <person name="Toyoda A."/>
            <person name="Oliveira C."/>
            <person name="Osipova E."/>
            <person name="Leigh N.D."/>
            <person name="Simon A."/>
            <person name="Yun M.H."/>
        </authorList>
    </citation>
    <scope>NUCLEOTIDE SEQUENCE</scope>
    <source>
        <strain evidence="3">20211129_DDA</strain>
        <tissue evidence="3">Liver</tissue>
    </source>
</reference>
<evidence type="ECO:0000256" key="2">
    <source>
        <dbReference type="SAM" id="SignalP"/>
    </source>
</evidence>
<evidence type="ECO:0000313" key="3">
    <source>
        <dbReference type="EMBL" id="KAJ1163924.1"/>
    </source>
</evidence>
<evidence type="ECO:0008006" key="5">
    <source>
        <dbReference type="Google" id="ProtNLM"/>
    </source>
</evidence>
<proteinExistence type="predicted"/>
<dbReference type="Proteomes" id="UP001066276">
    <property type="component" value="Chromosome 4_2"/>
</dbReference>
<feature type="signal peptide" evidence="2">
    <location>
        <begin position="1"/>
        <end position="25"/>
    </location>
</feature>
<dbReference type="AlphaFoldDB" id="A0AAV7SIS1"/>
<name>A0AAV7SIS1_PLEWA</name>
<comment type="caution">
    <text evidence="3">The sequence shown here is derived from an EMBL/GenBank/DDBJ whole genome shotgun (WGS) entry which is preliminary data.</text>
</comment>
<accession>A0AAV7SIS1</accession>
<keyword evidence="2" id="KW-0732">Signal</keyword>
<feature type="chain" id="PRO_5043742589" description="Secreted protein" evidence="2">
    <location>
        <begin position="26"/>
        <end position="117"/>
    </location>
</feature>
<keyword evidence="4" id="KW-1185">Reference proteome</keyword>